<evidence type="ECO:0000313" key="10">
    <source>
        <dbReference type="Proteomes" id="UP001149165"/>
    </source>
</evidence>
<keyword evidence="10" id="KW-1185">Reference proteome</keyword>
<evidence type="ECO:0000256" key="2">
    <source>
        <dbReference type="ARBA" id="ARBA00022692"/>
    </source>
</evidence>
<proteinExistence type="inferred from homology"/>
<feature type="region of interest" description="Disordered" evidence="6">
    <location>
        <begin position="277"/>
        <end position="334"/>
    </location>
</feature>
<comment type="subcellular location">
    <subcellularLocation>
        <location evidence="1">Membrane</location>
        <topology evidence="1">Multi-pass membrane protein</topology>
    </subcellularLocation>
</comment>
<dbReference type="InterPro" id="IPR049326">
    <property type="entry name" value="Rhodopsin_dom_fungi"/>
</dbReference>
<organism evidence="9 10">
    <name type="scientific">Penicillium angulare</name>
    <dbReference type="NCBI Taxonomy" id="116970"/>
    <lineage>
        <taxon>Eukaryota</taxon>
        <taxon>Fungi</taxon>
        <taxon>Dikarya</taxon>
        <taxon>Ascomycota</taxon>
        <taxon>Pezizomycotina</taxon>
        <taxon>Eurotiomycetes</taxon>
        <taxon>Eurotiomycetidae</taxon>
        <taxon>Eurotiales</taxon>
        <taxon>Aspergillaceae</taxon>
        <taxon>Penicillium</taxon>
    </lineage>
</organism>
<protein>
    <recommendedName>
        <fullName evidence="8">Rhodopsin domain-containing protein</fullName>
    </recommendedName>
</protein>
<dbReference type="InterPro" id="IPR052337">
    <property type="entry name" value="SAT4-like"/>
</dbReference>
<feature type="transmembrane region" description="Helical" evidence="7">
    <location>
        <begin position="12"/>
        <end position="32"/>
    </location>
</feature>
<reference evidence="9" key="1">
    <citation type="submission" date="2022-11" db="EMBL/GenBank/DDBJ databases">
        <authorList>
            <person name="Petersen C."/>
        </authorList>
    </citation>
    <scope>NUCLEOTIDE SEQUENCE</scope>
    <source>
        <strain evidence="9">IBT 30069</strain>
    </source>
</reference>
<sequence length="347" mass="38573">MHRVLHSGQQNLGALSSMLAISGIAVFLRFAVRISTKQGIRLSDWLILLSLMMMSAYAGVMIQCKSSHKLLVEEEALEGHPDWMVTMLKAIYVCELTFIATLTVVKLSILAFYHSIFSISTTFKLCVKLAFVLSLMWGIIGVFVEAFQCKPVSALWNDMGSAEYCLAAGRIWLGLEITNLFGDVAILAMPLFMIKQLNLPRNRKYSLGGIFLLGSLACVCSIVKLSFLWNPNNPYLSDVSPTMIWSSIQLGTSILCACLPTLTPLLRLVREKLGMSTTRSSTTEKAKKMTPNQSSMNYSNADPSSYHRMQEDESVYRANVSSDSRELEQLDSTSHNSIQVNKTVEIV</sequence>
<dbReference type="PANTHER" id="PTHR33048:SF47">
    <property type="entry name" value="INTEGRAL MEMBRANE PROTEIN-RELATED"/>
    <property type="match status" value="1"/>
</dbReference>
<dbReference type="OrthoDB" id="4286656at2759"/>
<gene>
    <name evidence="9" type="ORF">N7456_002243</name>
</gene>
<keyword evidence="3 7" id="KW-1133">Transmembrane helix</keyword>
<evidence type="ECO:0000256" key="6">
    <source>
        <dbReference type="SAM" id="MobiDB-lite"/>
    </source>
</evidence>
<comment type="similarity">
    <text evidence="5">Belongs to the SAT4 family.</text>
</comment>
<keyword evidence="4 7" id="KW-0472">Membrane</keyword>
<dbReference type="EMBL" id="JAPQKH010000002">
    <property type="protein sequence ID" value="KAJ5113709.1"/>
    <property type="molecule type" value="Genomic_DNA"/>
</dbReference>
<feature type="transmembrane region" description="Helical" evidence="7">
    <location>
        <begin position="44"/>
        <end position="62"/>
    </location>
</feature>
<evidence type="ECO:0000256" key="5">
    <source>
        <dbReference type="ARBA" id="ARBA00038359"/>
    </source>
</evidence>
<evidence type="ECO:0000256" key="1">
    <source>
        <dbReference type="ARBA" id="ARBA00004141"/>
    </source>
</evidence>
<reference evidence="9" key="2">
    <citation type="journal article" date="2023" name="IMA Fungus">
        <title>Comparative genomic study of the Penicillium genus elucidates a diverse pangenome and 15 lateral gene transfer events.</title>
        <authorList>
            <person name="Petersen C."/>
            <person name="Sorensen T."/>
            <person name="Nielsen M.R."/>
            <person name="Sondergaard T.E."/>
            <person name="Sorensen J.L."/>
            <person name="Fitzpatrick D.A."/>
            <person name="Frisvad J.C."/>
            <person name="Nielsen K.L."/>
        </authorList>
    </citation>
    <scope>NUCLEOTIDE SEQUENCE</scope>
    <source>
        <strain evidence="9">IBT 30069</strain>
    </source>
</reference>
<dbReference type="Proteomes" id="UP001149165">
    <property type="component" value="Unassembled WGS sequence"/>
</dbReference>
<feature type="transmembrane region" description="Helical" evidence="7">
    <location>
        <begin position="90"/>
        <end position="113"/>
    </location>
</feature>
<dbReference type="AlphaFoldDB" id="A0A9W9G7Q5"/>
<comment type="caution">
    <text evidence="9">The sequence shown here is derived from an EMBL/GenBank/DDBJ whole genome shotgun (WGS) entry which is preliminary data.</text>
</comment>
<evidence type="ECO:0000313" key="9">
    <source>
        <dbReference type="EMBL" id="KAJ5113709.1"/>
    </source>
</evidence>
<accession>A0A9W9G7Q5</accession>
<feature type="transmembrane region" description="Helical" evidence="7">
    <location>
        <begin position="125"/>
        <end position="147"/>
    </location>
</feature>
<keyword evidence="2 7" id="KW-0812">Transmembrane</keyword>
<feature type="transmembrane region" description="Helical" evidence="7">
    <location>
        <begin position="167"/>
        <end position="193"/>
    </location>
</feature>
<feature type="domain" description="Rhodopsin" evidence="8">
    <location>
        <begin position="28"/>
        <end position="267"/>
    </location>
</feature>
<feature type="transmembrane region" description="Helical" evidence="7">
    <location>
        <begin position="248"/>
        <end position="269"/>
    </location>
</feature>
<dbReference type="Pfam" id="PF20684">
    <property type="entry name" value="Fung_rhodopsin"/>
    <property type="match status" value="1"/>
</dbReference>
<feature type="compositionally biased region" description="Polar residues" evidence="6">
    <location>
        <begin position="290"/>
        <end position="303"/>
    </location>
</feature>
<name>A0A9W9G7Q5_9EURO</name>
<evidence type="ECO:0000256" key="7">
    <source>
        <dbReference type="SAM" id="Phobius"/>
    </source>
</evidence>
<evidence type="ECO:0000259" key="8">
    <source>
        <dbReference type="Pfam" id="PF20684"/>
    </source>
</evidence>
<evidence type="ECO:0000256" key="3">
    <source>
        <dbReference type="ARBA" id="ARBA00022989"/>
    </source>
</evidence>
<dbReference type="GO" id="GO:0016020">
    <property type="term" value="C:membrane"/>
    <property type="evidence" value="ECO:0007669"/>
    <property type="project" value="UniProtKB-SubCell"/>
</dbReference>
<dbReference type="PANTHER" id="PTHR33048">
    <property type="entry name" value="PTH11-LIKE INTEGRAL MEMBRANE PROTEIN (AFU_ORTHOLOGUE AFUA_5G11245)"/>
    <property type="match status" value="1"/>
</dbReference>
<evidence type="ECO:0000256" key="4">
    <source>
        <dbReference type="ARBA" id="ARBA00023136"/>
    </source>
</evidence>
<feature type="transmembrane region" description="Helical" evidence="7">
    <location>
        <begin position="205"/>
        <end position="228"/>
    </location>
</feature>